<dbReference type="AlphaFoldDB" id="A0A841G294"/>
<dbReference type="EMBL" id="JACHGT010000025">
    <property type="protein sequence ID" value="MBB6039767.1"/>
    <property type="molecule type" value="Genomic_DNA"/>
</dbReference>
<sequence length="41" mass="4627">MPPARRHALHDVPVGPPDRHVLASNAFYFSPYALIVVWTEV</sequence>
<organism evidence="1 2">
    <name type="scientific">Phytomonospora endophytica</name>
    <dbReference type="NCBI Taxonomy" id="714109"/>
    <lineage>
        <taxon>Bacteria</taxon>
        <taxon>Bacillati</taxon>
        <taxon>Actinomycetota</taxon>
        <taxon>Actinomycetes</taxon>
        <taxon>Micromonosporales</taxon>
        <taxon>Micromonosporaceae</taxon>
        <taxon>Phytomonospora</taxon>
    </lineage>
</organism>
<evidence type="ECO:0000313" key="2">
    <source>
        <dbReference type="Proteomes" id="UP000548476"/>
    </source>
</evidence>
<keyword evidence="2" id="KW-1185">Reference proteome</keyword>
<protein>
    <submittedName>
        <fullName evidence="1">Uncharacterized protein</fullName>
    </submittedName>
</protein>
<gene>
    <name evidence="1" type="ORF">HNR73_007665</name>
</gene>
<reference evidence="1 2" key="1">
    <citation type="submission" date="2020-08" db="EMBL/GenBank/DDBJ databases">
        <title>Genomic Encyclopedia of Type Strains, Phase IV (KMG-IV): sequencing the most valuable type-strain genomes for metagenomic binning, comparative biology and taxonomic classification.</title>
        <authorList>
            <person name="Goeker M."/>
        </authorList>
    </citation>
    <scope>NUCLEOTIDE SEQUENCE [LARGE SCALE GENOMIC DNA]</scope>
    <source>
        <strain evidence="1 2">YIM 65646</strain>
    </source>
</reference>
<evidence type="ECO:0000313" key="1">
    <source>
        <dbReference type="EMBL" id="MBB6039767.1"/>
    </source>
</evidence>
<dbReference type="Proteomes" id="UP000548476">
    <property type="component" value="Unassembled WGS sequence"/>
</dbReference>
<name>A0A841G294_9ACTN</name>
<comment type="caution">
    <text evidence="1">The sequence shown here is derived from an EMBL/GenBank/DDBJ whole genome shotgun (WGS) entry which is preliminary data.</text>
</comment>
<proteinExistence type="predicted"/>
<accession>A0A841G294</accession>